<dbReference type="CDD" id="cd01898">
    <property type="entry name" value="Obg"/>
    <property type="match status" value="1"/>
</dbReference>
<dbReference type="GO" id="GO:0003924">
    <property type="term" value="F:GTPase activity"/>
    <property type="evidence" value="ECO:0007669"/>
    <property type="project" value="UniProtKB-UniRule"/>
</dbReference>
<dbReference type="InterPro" id="IPR036726">
    <property type="entry name" value="GTP1_OBG_dom_sf"/>
</dbReference>
<keyword evidence="4 8" id="KW-0547">Nucleotide-binding</keyword>
<keyword evidence="2 8" id="KW-0963">Cytoplasm</keyword>
<evidence type="ECO:0000256" key="7">
    <source>
        <dbReference type="ARBA" id="ARBA00023134"/>
    </source>
</evidence>
<evidence type="ECO:0000259" key="12">
    <source>
        <dbReference type="PROSITE" id="PS51883"/>
    </source>
</evidence>
<dbReference type="NCBIfam" id="NF008956">
    <property type="entry name" value="PRK12299.1"/>
    <property type="match status" value="1"/>
</dbReference>
<evidence type="ECO:0000313" key="14">
    <source>
        <dbReference type="Proteomes" id="UP000252915"/>
    </source>
</evidence>
<comment type="cofactor">
    <cofactor evidence="8">
        <name>Mg(2+)</name>
        <dbReference type="ChEBI" id="CHEBI:18420"/>
    </cofactor>
</comment>
<keyword evidence="7 8" id="KW-0342">GTP-binding</keyword>
<comment type="function">
    <text evidence="8">An essential GTPase which binds GTP, GDP and possibly (p)ppGpp with moderate affinity, with high nucleotide exchange rates and a fairly low GTP hydrolysis rate. Plays a role in control of the cell cycle, stress response, ribosome biogenesis and in those bacteria that undergo differentiation, in morphogenesis control.</text>
</comment>
<dbReference type="GO" id="GO:0000287">
    <property type="term" value="F:magnesium ion binding"/>
    <property type="evidence" value="ECO:0007669"/>
    <property type="project" value="InterPro"/>
</dbReference>
<dbReference type="NCBIfam" id="NF008955">
    <property type="entry name" value="PRK12297.1"/>
    <property type="match status" value="1"/>
</dbReference>
<feature type="domain" description="Obg" evidence="12">
    <location>
        <begin position="1"/>
        <end position="159"/>
    </location>
</feature>
<dbReference type="PANTHER" id="PTHR11702">
    <property type="entry name" value="DEVELOPMENTALLY REGULATED GTP-BINDING PROTEIN-RELATED"/>
    <property type="match status" value="1"/>
</dbReference>
<dbReference type="PIRSF" id="PIRSF002401">
    <property type="entry name" value="GTP_bd_Obg/CgtA"/>
    <property type="match status" value="1"/>
</dbReference>
<keyword evidence="6 8" id="KW-0460">Magnesium</keyword>
<reference evidence="13 14" key="1">
    <citation type="journal article" date="2018" name="Microbiome">
        <title>Fine metagenomic profile of the Mediterranean stratified and mixed water columns revealed by assembly and recruitment.</title>
        <authorList>
            <person name="Haro-Moreno J.M."/>
            <person name="Lopez-Perez M."/>
            <person name="De La Torre J.R."/>
            <person name="Picazo A."/>
            <person name="Camacho A."/>
            <person name="Rodriguez-Valera F."/>
        </authorList>
    </citation>
    <scope>NUCLEOTIDE SEQUENCE [LARGE SCALE GENOMIC DNA]</scope>
    <source>
        <strain evidence="13">MED-G78</strain>
    </source>
</reference>
<evidence type="ECO:0000256" key="5">
    <source>
        <dbReference type="ARBA" id="ARBA00022801"/>
    </source>
</evidence>
<feature type="binding site" evidence="8">
    <location>
        <begin position="191"/>
        <end position="195"/>
    </location>
    <ligand>
        <name>GTP</name>
        <dbReference type="ChEBI" id="CHEBI:37565"/>
    </ligand>
</feature>
<evidence type="ECO:0000256" key="4">
    <source>
        <dbReference type="ARBA" id="ARBA00022741"/>
    </source>
</evidence>
<feature type="domain" description="OBG-type G" evidence="11">
    <location>
        <begin position="160"/>
        <end position="334"/>
    </location>
</feature>
<protein>
    <recommendedName>
        <fullName evidence="8">GTPase Obg</fullName>
        <ecNumber evidence="8">3.6.5.-</ecNumber>
    </recommendedName>
    <alternativeName>
        <fullName evidence="8">GTP-binding protein Obg</fullName>
    </alternativeName>
</protein>
<dbReference type="InterPro" id="IPR031167">
    <property type="entry name" value="G_OBG"/>
</dbReference>
<dbReference type="Gene3D" id="3.40.50.300">
    <property type="entry name" value="P-loop containing nucleotide triphosphate hydrolases"/>
    <property type="match status" value="1"/>
</dbReference>
<name>A0A368C7V4_9GAMM</name>
<evidence type="ECO:0000256" key="2">
    <source>
        <dbReference type="ARBA" id="ARBA00022490"/>
    </source>
</evidence>
<dbReference type="InterPro" id="IPR027417">
    <property type="entry name" value="P-loop_NTPase"/>
</dbReference>
<dbReference type="PROSITE" id="PS51710">
    <property type="entry name" value="G_OBG"/>
    <property type="match status" value="1"/>
</dbReference>
<dbReference type="GO" id="GO:0005737">
    <property type="term" value="C:cytoplasm"/>
    <property type="evidence" value="ECO:0007669"/>
    <property type="project" value="UniProtKB-SubCell"/>
</dbReference>
<feature type="compositionally biased region" description="Polar residues" evidence="10">
    <location>
        <begin position="129"/>
        <end position="139"/>
    </location>
</feature>
<dbReference type="PRINTS" id="PR00326">
    <property type="entry name" value="GTP1OBG"/>
</dbReference>
<evidence type="ECO:0000256" key="1">
    <source>
        <dbReference type="ARBA" id="ARBA00007699"/>
    </source>
</evidence>
<organism evidence="13 14">
    <name type="scientific">SAR86 cluster bacterium</name>
    <dbReference type="NCBI Taxonomy" id="2030880"/>
    <lineage>
        <taxon>Bacteria</taxon>
        <taxon>Pseudomonadati</taxon>
        <taxon>Pseudomonadota</taxon>
        <taxon>Gammaproteobacteria</taxon>
        <taxon>SAR86 cluster</taxon>
    </lineage>
</organism>
<evidence type="ECO:0000256" key="3">
    <source>
        <dbReference type="ARBA" id="ARBA00022723"/>
    </source>
</evidence>
<accession>A0A368C7V4</accession>
<dbReference type="AlphaFoldDB" id="A0A368C7V4"/>
<dbReference type="PROSITE" id="PS51883">
    <property type="entry name" value="OBG"/>
    <property type="match status" value="1"/>
</dbReference>
<dbReference type="Pfam" id="PF01018">
    <property type="entry name" value="GTP1_OBG"/>
    <property type="match status" value="1"/>
</dbReference>
<feature type="coiled-coil region" evidence="9">
    <location>
        <begin position="251"/>
        <end position="278"/>
    </location>
</feature>
<dbReference type="Gene3D" id="2.70.210.12">
    <property type="entry name" value="GTP1/OBG domain"/>
    <property type="match status" value="1"/>
</dbReference>
<gene>
    <name evidence="8" type="primary">obg</name>
    <name evidence="13" type="ORF">DBW92_00190</name>
</gene>
<feature type="binding site" evidence="8">
    <location>
        <begin position="166"/>
        <end position="173"/>
    </location>
    <ligand>
        <name>GTP</name>
        <dbReference type="ChEBI" id="CHEBI:37565"/>
    </ligand>
</feature>
<dbReference type="NCBIfam" id="TIGR02729">
    <property type="entry name" value="Obg_CgtA"/>
    <property type="match status" value="1"/>
</dbReference>
<dbReference type="GO" id="GO:0005525">
    <property type="term" value="F:GTP binding"/>
    <property type="evidence" value="ECO:0007669"/>
    <property type="project" value="UniProtKB-UniRule"/>
</dbReference>
<dbReference type="FunFam" id="2.70.210.12:FF:000001">
    <property type="entry name" value="GTPase Obg"/>
    <property type="match status" value="1"/>
</dbReference>
<dbReference type="Proteomes" id="UP000252915">
    <property type="component" value="Unassembled WGS sequence"/>
</dbReference>
<dbReference type="PROSITE" id="PS00905">
    <property type="entry name" value="GTP1_OBG"/>
    <property type="match status" value="1"/>
</dbReference>
<evidence type="ECO:0000256" key="9">
    <source>
        <dbReference type="SAM" id="Coils"/>
    </source>
</evidence>
<dbReference type="Pfam" id="PF01926">
    <property type="entry name" value="MMR_HSR1"/>
    <property type="match status" value="1"/>
</dbReference>
<dbReference type="EC" id="3.6.5.-" evidence="8"/>
<feature type="binding site" evidence="8">
    <location>
        <begin position="212"/>
        <end position="215"/>
    </location>
    <ligand>
        <name>GTP</name>
        <dbReference type="ChEBI" id="CHEBI:37565"/>
    </ligand>
</feature>
<dbReference type="InterPro" id="IPR045086">
    <property type="entry name" value="OBG_GTPase"/>
</dbReference>
<dbReference type="EMBL" id="QOPI01000001">
    <property type="protein sequence ID" value="RCL45668.1"/>
    <property type="molecule type" value="Genomic_DNA"/>
</dbReference>
<sequence length="341" mass="36613">MNFIDEAFLEVRAGNGGAGSISFRREKFIPFGGPDGGDGGKGGDVIFKVNLNKNTLIDFRNTRVFSARNGKPGSGKNMSGAAAEDLVLDIPQGTVIYDDASNEVILDCCEINQLYTVVKGGEGGLGNSRFKSSRNQAPRKSTPGKEGEVRLIRLELKSLADVGLVGMPNAGKSTFLNTVSSAKPKIGSYPFTTLRPHLGTIQTSDSSYVIADIPGLIEGASEGAGLGTKFLKHISRTGLLLLFIDLYPDENNSTVDQIQALRNELKSYKEDLTQKEAWVVCNKIDLLSDNKLNELQQSIPAEVSKLGIENVYFISAATGIGTKELINALTHEISIIKSDLA</sequence>
<feature type="region of interest" description="Disordered" evidence="10">
    <location>
        <begin position="126"/>
        <end position="146"/>
    </location>
</feature>
<dbReference type="InterPro" id="IPR006074">
    <property type="entry name" value="GTP1-OBG_CS"/>
</dbReference>
<dbReference type="GO" id="GO:0042254">
    <property type="term" value="P:ribosome biogenesis"/>
    <property type="evidence" value="ECO:0007669"/>
    <property type="project" value="UniProtKB-UniRule"/>
</dbReference>
<dbReference type="InterPro" id="IPR006169">
    <property type="entry name" value="GTP1_OBG_dom"/>
</dbReference>
<feature type="binding site" evidence="8">
    <location>
        <begin position="315"/>
        <end position="317"/>
    </location>
    <ligand>
        <name>GTP</name>
        <dbReference type="ChEBI" id="CHEBI:37565"/>
    </ligand>
</feature>
<evidence type="ECO:0000313" key="13">
    <source>
        <dbReference type="EMBL" id="RCL45668.1"/>
    </source>
</evidence>
<feature type="binding site" evidence="8">
    <location>
        <begin position="282"/>
        <end position="285"/>
    </location>
    <ligand>
        <name>GTP</name>
        <dbReference type="ChEBI" id="CHEBI:37565"/>
    </ligand>
</feature>
<feature type="binding site" evidence="8">
    <location>
        <position position="193"/>
    </location>
    <ligand>
        <name>Mg(2+)</name>
        <dbReference type="ChEBI" id="CHEBI:18420"/>
    </ligand>
</feature>
<feature type="binding site" evidence="8">
    <location>
        <position position="173"/>
    </location>
    <ligand>
        <name>Mg(2+)</name>
        <dbReference type="ChEBI" id="CHEBI:18420"/>
    </ligand>
</feature>
<evidence type="ECO:0000256" key="6">
    <source>
        <dbReference type="ARBA" id="ARBA00022842"/>
    </source>
</evidence>
<comment type="subcellular location">
    <subcellularLocation>
        <location evidence="8">Cytoplasm</location>
    </subcellularLocation>
</comment>
<keyword evidence="5 8" id="KW-0378">Hydrolase</keyword>
<comment type="similarity">
    <text evidence="1 8">Belongs to the TRAFAC class OBG-HflX-like GTPase superfamily. OBG GTPase family.</text>
</comment>
<dbReference type="GO" id="GO:0043022">
    <property type="term" value="F:ribosome binding"/>
    <property type="evidence" value="ECO:0007669"/>
    <property type="project" value="UniProtKB-ARBA"/>
</dbReference>
<proteinExistence type="inferred from homology"/>
<dbReference type="InterPro" id="IPR006073">
    <property type="entry name" value="GTP-bd"/>
</dbReference>
<comment type="caution">
    <text evidence="13">The sequence shown here is derived from an EMBL/GenBank/DDBJ whole genome shotgun (WGS) entry which is preliminary data.</text>
</comment>
<dbReference type="InterPro" id="IPR014100">
    <property type="entry name" value="GTP-bd_Obg/CgtA"/>
</dbReference>
<dbReference type="HAMAP" id="MF_01454">
    <property type="entry name" value="GTPase_Obg"/>
    <property type="match status" value="1"/>
</dbReference>
<dbReference type="PANTHER" id="PTHR11702:SF31">
    <property type="entry name" value="MITOCHONDRIAL RIBOSOME-ASSOCIATED GTPASE 2"/>
    <property type="match status" value="1"/>
</dbReference>
<dbReference type="SUPFAM" id="SSF82051">
    <property type="entry name" value="Obg GTP-binding protein N-terminal domain"/>
    <property type="match status" value="1"/>
</dbReference>
<keyword evidence="9" id="KW-0175">Coiled coil</keyword>
<comment type="subunit">
    <text evidence="8">Monomer.</text>
</comment>
<evidence type="ECO:0000256" key="8">
    <source>
        <dbReference type="HAMAP-Rule" id="MF_01454"/>
    </source>
</evidence>
<keyword evidence="3 8" id="KW-0479">Metal-binding</keyword>
<evidence type="ECO:0000259" key="11">
    <source>
        <dbReference type="PROSITE" id="PS51710"/>
    </source>
</evidence>
<evidence type="ECO:0000256" key="10">
    <source>
        <dbReference type="SAM" id="MobiDB-lite"/>
    </source>
</evidence>
<dbReference type="SUPFAM" id="SSF52540">
    <property type="entry name" value="P-loop containing nucleoside triphosphate hydrolases"/>
    <property type="match status" value="1"/>
</dbReference>